<dbReference type="EMBL" id="AP018786">
    <property type="protein sequence ID" value="BBF24182.1"/>
    <property type="molecule type" value="Genomic_DNA"/>
</dbReference>
<accession>A0A2Z6ICX2</accession>
<feature type="signal peptide" evidence="1">
    <location>
        <begin position="1"/>
        <end position="21"/>
    </location>
</feature>
<reference evidence="2 3" key="1">
    <citation type="journal article" date="2018" name="Int. J. Syst. Evol. Microbiol.">
        <title>Mesosutterella multiformis gen. nov., sp. nov., a member of the family Sutterellaceae and Sutterella megalosphaeroides sp. nov., isolated from human faeces.</title>
        <authorList>
            <person name="Sakamoto M."/>
            <person name="Ikeyama N."/>
            <person name="Kunihiro T."/>
            <person name="Iino T."/>
            <person name="Yuki M."/>
            <person name="Ohkuma M."/>
        </authorList>
    </citation>
    <scope>NUCLEOTIDE SEQUENCE [LARGE SCALE GENOMIC DNA]</scope>
    <source>
        <strain evidence="2 3">6FBBBH3</strain>
    </source>
</reference>
<feature type="chain" id="PRO_5016348453" description="Lipoprotein" evidence="1">
    <location>
        <begin position="22"/>
        <end position="130"/>
    </location>
</feature>
<dbReference type="PROSITE" id="PS51257">
    <property type="entry name" value="PROKAR_LIPOPROTEIN"/>
    <property type="match status" value="1"/>
</dbReference>
<sequence length="130" mass="13805">MRPIRASRALWGATLAALLLAGCSTGTGYYTGDVVGGPDTTAREDASRGGHDPLIDAPYRAETSCASEKPVTVLQRIKEVPFACADLGVSATIDEIRDAGWRIVSLDIGEDSESDNHVGFPVTIVVRKLF</sequence>
<organism evidence="2 3">
    <name type="scientific">Sutterella megalosphaeroides</name>
    <dbReference type="NCBI Taxonomy" id="2494234"/>
    <lineage>
        <taxon>Bacteria</taxon>
        <taxon>Pseudomonadati</taxon>
        <taxon>Pseudomonadota</taxon>
        <taxon>Betaproteobacteria</taxon>
        <taxon>Burkholderiales</taxon>
        <taxon>Sutterellaceae</taxon>
        <taxon>Sutterella</taxon>
    </lineage>
</organism>
<gene>
    <name evidence="2" type="ORF">SUTMEG_20730</name>
</gene>
<evidence type="ECO:0000313" key="3">
    <source>
        <dbReference type="Proteomes" id="UP000271003"/>
    </source>
</evidence>
<dbReference type="KEGG" id="sutt:SUTMEG_20730"/>
<keyword evidence="3" id="KW-1185">Reference proteome</keyword>
<dbReference type="AlphaFoldDB" id="A0A2Z6ICX2"/>
<name>A0A2Z6ICX2_9BURK</name>
<protein>
    <recommendedName>
        <fullName evidence="4">Lipoprotein</fullName>
    </recommendedName>
</protein>
<evidence type="ECO:0008006" key="4">
    <source>
        <dbReference type="Google" id="ProtNLM"/>
    </source>
</evidence>
<evidence type="ECO:0000313" key="2">
    <source>
        <dbReference type="EMBL" id="BBF24182.1"/>
    </source>
</evidence>
<proteinExistence type="predicted"/>
<evidence type="ECO:0000256" key="1">
    <source>
        <dbReference type="SAM" id="SignalP"/>
    </source>
</evidence>
<keyword evidence="1" id="KW-0732">Signal</keyword>
<dbReference type="Proteomes" id="UP000271003">
    <property type="component" value="Chromosome"/>
</dbReference>